<evidence type="ECO:0000313" key="4">
    <source>
        <dbReference type="Proteomes" id="UP000198406"/>
    </source>
</evidence>
<dbReference type="EMBL" id="BDSP01000285">
    <property type="protein sequence ID" value="GAX29171.1"/>
    <property type="molecule type" value="Genomic_DNA"/>
</dbReference>
<dbReference type="PANTHER" id="PTHR11062:SF73">
    <property type="entry name" value="EXOSTOSIN-LIKE 3"/>
    <property type="match status" value="1"/>
</dbReference>
<reference evidence="3 4" key="1">
    <citation type="journal article" date="2015" name="Plant Cell">
        <title>Oil accumulation by the oleaginous diatom Fistulifera solaris as revealed by the genome and transcriptome.</title>
        <authorList>
            <person name="Tanaka T."/>
            <person name="Maeda Y."/>
            <person name="Veluchamy A."/>
            <person name="Tanaka M."/>
            <person name="Abida H."/>
            <person name="Marechal E."/>
            <person name="Bowler C."/>
            <person name="Muto M."/>
            <person name="Sunaga Y."/>
            <person name="Tanaka M."/>
            <person name="Yoshino T."/>
            <person name="Taniguchi T."/>
            <person name="Fukuda Y."/>
            <person name="Nemoto M."/>
            <person name="Matsumoto M."/>
            <person name="Wong P.S."/>
            <person name="Aburatani S."/>
            <person name="Fujibuchi W."/>
        </authorList>
    </citation>
    <scope>NUCLEOTIDE SEQUENCE [LARGE SCALE GENOMIC DNA]</scope>
    <source>
        <strain evidence="3 4">JPCC DA0580</strain>
    </source>
</reference>
<keyword evidence="3" id="KW-0328">Glycosyltransferase</keyword>
<dbReference type="Pfam" id="PF03016">
    <property type="entry name" value="Exostosin_GT47"/>
    <property type="match status" value="1"/>
</dbReference>
<dbReference type="GO" id="GO:0050508">
    <property type="term" value="F:glucuronosyl-N-acetylglucosaminyl-proteoglycan 4-alpha-N-acetylglucosaminyltransferase activity"/>
    <property type="evidence" value="ECO:0007669"/>
    <property type="project" value="UniProtKB-EC"/>
</dbReference>
<protein>
    <submittedName>
        <fullName evidence="3">Glucuronyl/N-acetylglucosaminyl transferase EXT1</fullName>
        <ecNumber evidence="3">2.4.1.224</ecNumber>
        <ecNumber evidence="3">2.4.1.225</ecNumber>
    </submittedName>
</protein>
<feature type="domain" description="Exostosin GT47" evidence="2">
    <location>
        <begin position="147"/>
        <end position="362"/>
    </location>
</feature>
<dbReference type="PANTHER" id="PTHR11062">
    <property type="entry name" value="EXOSTOSIN HEPARAN SULFATE GLYCOSYLTRANSFERASE -RELATED"/>
    <property type="match status" value="1"/>
</dbReference>
<dbReference type="InParanoid" id="A0A1Z5KT55"/>
<keyword evidence="3" id="KW-0808">Transferase</keyword>
<dbReference type="EC" id="2.4.1.225" evidence="3"/>
<accession>A0A1Z5KT55</accession>
<evidence type="ECO:0000259" key="2">
    <source>
        <dbReference type="Pfam" id="PF03016"/>
    </source>
</evidence>
<proteinExistence type="inferred from homology"/>
<sequence length="426" mass="48253">MGDVTTGKYCAHENRRWTCYDCNDGNCRIIRGRNKCPQFRRVPGDYPVPRASSADAVEIAGLPTRTLSWMGIRYYHEQPICTIAGCFNLERCSDTVLKVYVDHEGEHALLDYAAEHSKPIPVQRVHSANDACLIVVLSNTYSSVHDMKSSGHWNDGENHLLWDFSNFPYRKIAPDAPFNMFHVGKAIIASETIGTAYARLGYDLVLPLPRRWGRALAPNDVDIHRPRKYLLSFRGRVIDSIAAAYQHRWLAAEHWEVADDIVVDVECWHFDWLVDKKSLIKPYERSPGMFDDMMWNSTFGFTPGGSGMSSYRFGEVLSTGGIPVVVHGDFVPPLAPELDWSKCIVWVSEQRIIDLPHILRQIPPEEVHARQTACWKLHSAVFGEKEVDGKWYNDEGVVFTKGLQIIAQRVSSAAQMSKIVNDFADT</sequence>
<dbReference type="InterPro" id="IPR040911">
    <property type="entry name" value="Exostosin_GT47"/>
</dbReference>
<evidence type="ECO:0000256" key="1">
    <source>
        <dbReference type="ARBA" id="ARBA00010271"/>
    </source>
</evidence>
<name>A0A1Z5KT55_FISSO</name>
<comment type="caution">
    <text evidence="3">The sequence shown here is derived from an EMBL/GenBank/DDBJ whole genome shotgun (WGS) entry which is preliminary data.</text>
</comment>
<dbReference type="GO" id="GO:0050509">
    <property type="term" value="F:N-acetylglucosaminyl-proteoglycan 4-beta-glucuronosyltransferase activity"/>
    <property type="evidence" value="ECO:0007669"/>
    <property type="project" value="UniProtKB-EC"/>
</dbReference>
<gene>
    <name evidence="3" type="ORF">FisN_7Hu226</name>
</gene>
<dbReference type="AlphaFoldDB" id="A0A1Z5KT55"/>
<evidence type="ECO:0000313" key="3">
    <source>
        <dbReference type="EMBL" id="GAX29171.1"/>
    </source>
</evidence>
<keyword evidence="4" id="KW-1185">Reference proteome</keyword>
<dbReference type="Proteomes" id="UP000198406">
    <property type="component" value="Unassembled WGS sequence"/>
</dbReference>
<dbReference type="OrthoDB" id="46921at2759"/>
<dbReference type="InterPro" id="IPR004263">
    <property type="entry name" value="Exostosin"/>
</dbReference>
<comment type="similarity">
    <text evidence="1">Belongs to the glycosyltransferase 47 family.</text>
</comment>
<dbReference type="EC" id="2.4.1.224" evidence="3"/>
<organism evidence="3 4">
    <name type="scientific">Fistulifera solaris</name>
    <name type="common">Oleaginous diatom</name>
    <dbReference type="NCBI Taxonomy" id="1519565"/>
    <lineage>
        <taxon>Eukaryota</taxon>
        <taxon>Sar</taxon>
        <taxon>Stramenopiles</taxon>
        <taxon>Ochrophyta</taxon>
        <taxon>Bacillariophyta</taxon>
        <taxon>Bacillariophyceae</taxon>
        <taxon>Bacillariophycidae</taxon>
        <taxon>Naviculales</taxon>
        <taxon>Naviculaceae</taxon>
        <taxon>Fistulifera</taxon>
    </lineage>
</organism>